<evidence type="ECO:0000256" key="5">
    <source>
        <dbReference type="ARBA" id="ARBA00007417"/>
    </source>
</evidence>
<feature type="binding site" evidence="15">
    <location>
        <position position="201"/>
    </location>
    <ligand>
        <name>substrate</name>
    </ligand>
</feature>
<dbReference type="InterPro" id="IPR004794">
    <property type="entry name" value="Eubact_RibD"/>
</dbReference>
<comment type="similarity">
    <text evidence="5 13">In the C-terminal section; belongs to the HTP reductase family.</text>
</comment>
<dbReference type="GO" id="GO:0009231">
    <property type="term" value="P:riboflavin biosynthetic process"/>
    <property type="evidence" value="ECO:0007669"/>
    <property type="project" value="UniProtKB-UniPathway"/>
</dbReference>
<keyword evidence="8 13" id="KW-0378">Hydrolase</keyword>
<evidence type="ECO:0000256" key="8">
    <source>
        <dbReference type="ARBA" id="ARBA00022801"/>
    </source>
</evidence>
<dbReference type="InterPro" id="IPR002734">
    <property type="entry name" value="RibDG_C"/>
</dbReference>
<dbReference type="GO" id="GO:0008703">
    <property type="term" value="F:5-amino-6-(5-phosphoribosylamino)uracil reductase activity"/>
    <property type="evidence" value="ECO:0007669"/>
    <property type="project" value="UniProtKB-EC"/>
</dbReference>
<dbReference type="EMBL" id="VWXX01000003">
    <property type="protein sequence ID" value="KAA6187078.1"/>
    <property type="molecule type" value="Genomic_DNA"/>
</dbReference>
<name>A0A5M8FTF5_9GAMM</name>
<feature type="binding site" evidence="15">
    <location>
        <position position="194"/>
    </location>
    <ligand>
        <name>NADP(+)</name>
        <dbReference type="ChEBI" id="CHEBI:58349"/>
    </ligand>
</feature>
<feature type="binding site" evidence="15">
    <location>
        <position position="148"/>
    </location>
    <ligand>
        <name>NADP(+)</name>
        <dbReference type="ChEBI" id="CHEBI:58349"/>
    </ligand>
</feature>
<evidence type="ECO:0000256" key="9">
    <source>
        <dbReference type="ARBA" id="ARBA00022833"/>
    </source>
</evidence>
<feature type="binding site" evidence="15">
    <location>
        <position position="226"/>
    </location>
    <ligand>
        <name>NADP(+)</name>
        <dbReference type="ChEBI" id="CHEBI:58349"/>
    </ligand>
</feature>
<gene>
    <name evidence="18" type="primary">ribD</name>
    <name evidence="18" type="ORF">F2Q65_03815</name>
</gene>
<comment type="pathway">
    <text evidence="2 13">Cofactor biosynthesis; riboflavin biosynthesis; 5-amino-6-(D-ribitylamino)uracil from GTP: step 2/4.</text>
</comment>
<keyword evidence="10 13" id="KW-0521">NADP</keyword>
<evidence type="ECO:0000256" key="14">
    <source>
        <dbReference type="PIRSR" id="PIRSR006769-1"/>
    </source>
</evidence>
<feature type="binding site" evidence="16">
    <location>
        <position position="78"/>
    </location>
    <ligand>
        <name>Zn(2+)</name>
        <dbReference type="ChEBI" id="CHEBI:29105"/>
        <note>catalytic</note>
    </ligand>
</feature>
<dbReference type="SUPFAM" id="SSF53597">
    <property type="entry name" value="Dihydrofolate reductase-like"/>
    <property type="match status" value="1"/>
</dbReference>
<dbReference type="GO" id="GO:0008835">
    <property type="term" value="F:diaminohydroxyphosphoribosylaminopyrimidine deaminase activity"/>
    <property type="evidence" value="ECO:0007669"/>
    <property type="project" value="UniProtKB-EC"/>
</dbReference>
<comment type="pathway">
    <text evidence="3 13">Cofactor biosynthesis; riboflavin biosynthesis; 5-amino-6-(D-ribitylamino)uracil from GTP: step 3/4.</text>
</comment>
<dbReference type="InterPro" id="IPR016192">
    <property type="entry name" value="APOBEC/CMP_deaminase_Zn-bd"/>
</dbReference>
<evidence type="ECO:0000256" key="16">
    <source>
        <dbReference type="PIRSR" id="PIRSR006769-3"/>
    </source>
</evidence>
<dbReference type="InterPro" id="IPR011549">
    <property type="entry name" value="RibD_C"/>
</dbReference>
<keyword evidence="11 13" id="KW-0560">Oxidoreductase</keyword>
<feature type="binding site" evidence="16">
    <location>
        <position position="44"/>
    </location>
    <ligand>
        <name>Zn(2+)</name>
        <dbReference type="ChEBI" id="CHEBI:29105"/>
        <note>catalytic</note>
    </ligand>
</feature>
<dbReference type="FunFam" id="3.40.140.10:FF:000025">
    <property type="entry name" value="Riboflavin biosynthesis protein RibD"/>
    <property type="match status" value="1"/>
</dbReference>
<evidence type="ECO:0000313" key="19">
    <source>
        <dbReference type="Proteomes" id="UP000322981"/>
    </source>
</evidence>
<proteinExistence type="inferred from homology"/>
<keyword evidence="12" id="KW-0511">Multifunctional enzyme</keyword>
<comment type="catalytic activity">
    <reaction evidence="13">
        <text>2,5-diamino-6-hydroxy-4-(5-phosphoribosylamino)-pyrimidine + H2O + H(+) = 5-amino-6-(5-phospho-D-ribosylamino)uracil + NH4(+)</text>
        <dbReference type="Rhea" id="RHEA:21868"/>
        <dbReference type="ChEBI" id="CHEBI:15377"/>
        <dbReference type="ChEBI" id="CHEBI:15378"/>
        <dbReference type="ChEBI" id="CHEBI:28938"/>
        <dbReference type="ChEBI" id="CHEBI:58453"/>
        <dbReference type="ChEBI" id="CHEBI:58614"/>
        <dbReference type="EC" id="3.5.4.26"/>
    </reaction>
</comment>
<evidence type="ECO:0000256" key="13">
    <source>
        <dbReference type="PIRNR" id="PIRNR006769"/>
    </source>
</evidence>
<comment type="function">
    <text evidence="1 13">Converts 2,5-diamino-6-(ribosylamino)-4(3h)-pyrimidinone 5'-phosphate into 5-amino-6-(ribosylamino)-2,4(1h,3h)-pyrimidinedione 5'-phosphate.</text>
</comment>
<feature type="binding site" evidence="15">
    <location>
        <position position="198"/>
    </location>
    <ligand>
        <name>substrate</name>
    </ligand>
</feature>
<dbReference type="PANTHER" id="PTHR38011:SF7">
    <property type="entry name" value="2,5-DIAMINO-6-RIBOSYLAMINO-4(3H)-PYRIMIDINONE 5'-PHOSPHATE REDUCTASE"/>
    <property type="match status" value="1"/>
</dbReference>
<evidence type="ECO:0000256" key="2">
    <source>
        <dbReference type="ARBA" id="ARBA00004882"/>
    </source>
</evidence>
<dbReference type="InterPro" id="IPR024072">
    <property type="entry name" value="DHFR-like_dom_sf"/>
</dbReference>
<reference evidence="18 19" key="1">
    <citation type="submission" date="2019-09" db="EMBL/GenBank/DDBJ databases">
        <title>Whole-genome sequence of the purple sulfur bacterium Thiohalocapsa marina DSM 19078.</title>
        <authorList>
            <person name="Kyndt J.A."/>
            <person name="Meyer T.E."/>
        </authorList>
    </citation>
    <scope>NUCLEOTIDE SEQUENCE [LARGE SCALE GENOMIC DNA]</scope>
    <source>
        <strain evidence="18 19">DSM 19078</strain>
    </source>
</reference>
<evidence type="ECO:0000256" key="12">
    <source>
        <dbReference type="ARBA" id="ARBA00023268"/>
    </source>
</evidence>
<keyword evidence="9 13" id="KW-0862">Zinc</keyword>
<keyword evidence="19" id="KW-1185">Reference proteome</keyword>
<feature type="binding site" evidence="15">
    <location>
        <position position="164"/>
    </location>
    <ligand>
        <name>NADP(+)</name>
        <dbReference type="ChEBI" id="CHEBI:58349"/>
    </ligand>
</feature>
<evidence type="ECO:0000256" key="3">
    <source>
        <dbReference type="ARBA" id="ARBA00004910"/>
    </source>
</evidence>
<evidence type="ECO:0000256" key="15">
    <source>
        <dbReference type="PIRSR" id="PIRSR006769-2"/>
    </source>
</evidence>
<dbReference type="UniPathway" id="UPA00275">
    <property type="reaction ID" value="UER00401"/>
</dbReference>
<dbReference type="Gene3D" id="3.40.140.10">
    <property type="entry name" value="Cytidine Deaminase, domain 2"/>
    <property type="match status" value="1"/>
</dbReference>
<dbReference type="EC" id="1.1.1.193" evidence="13"/>
<feature type="binding site" evidence="15">
    <location>
        <position position="296"/>
    </location>
    <ligand>
        <name>substrate</name>
    </ligand>
</feature>
<sequence>MARAVRLAWRGLYTTDPNPRVGCVLVRDGAVVGEGFHRRAGEPHAEIHAIQAAGARARGATAYITLEPCCHHGRTPPCTDALLRAEVSRVVIGMEDPNPLVRGRGVRRLRAAGVQVRSGVLETAVRALNPGFERRMRGALPLVRCKLAASLDGRTAMADGESRWITSDDARRDVQRLRARSSAVITGIGTVLADDPHLNVRLGAAQIPALGPDEPARQPLRVVVDSGLRLPTDARLLRLPGATLVATCNDDPAAIARANAAGAEVQVFPADAAGRVDLPSLLRYLAEREINEALIESGPTLAGAAMQAGIVDELVLYLAPHLMGANARGLFHLPGVDGMAQRLPLDITDVRRVGCDLRVTARPSRNPD</sequence>
<dbReference type="PIRSF" id="PIRSF006769">
    <property type="entry name" value="RibD"/>
    <property type="match status" value="1"/>
</dbReference>
<dbReference type="InterPro" id="IPR002125">
    <property type="entry name" value="CMP_dCMP_dom"/>
</dbReference>
<feature type="binding site" evidence="15">
    <location>
        <position position="162"/>
    </location>
    <ligand>
        <name>substrate</name>
    </ligand>
</feature>
<dbReference type="PANTHER" id="PTHR38011">
    <property type="entry name" value="DIHYDROFOLATE REDUCTASE FAMILY PROTEIN (AFU_ORTHOLOGUE AFUA_8G06820)"/>
    <property type="match status" value="1"/>
</dbReference>
<dbReference type="InterPro" id="IPR016193">
    <property type="entry name" value="Cytidine_deaminase-like"/>
</dbReference>
<evidence type="ECO:0000256" key="1">
    <source>
        <dbReference type="ARBA" id="ARBA00002151"/>
    </source>
</evidence>
<dbReference type="AlphaFoldDB" id="A0A5M8FTF5"/>
<dbReference type="CDD" id="cd01284">
    <property type="entry name" value="Riboflavin_deaminase-reductase"/>
    <property type="match status" value="1"/>
</dbReference>
<dbReference type="GO" id="GO:0050661">
    <property type="term" value="F:NADP binding"/>
    <property type="evidence" value="ECO:0007669"/>
    <property type="project" value="InterPro"/>
</dbReference>
<feature type="binding site" evidence="15">
    <location>
        <position position="178"/>
    </location>
    <ligand>
        <name>substrate</name>
    </ligand>
</feature>
<comment type="catalytic activity">
    <reaction evidence="13">
        <text>5-amino-6-(5-phospho-D-ribitylamino)uracil + NADP(+) = 5-amino-6-(5-phospho-D-ribosylamino)uracil + NADPH + H(+)</text>
        <dbReference type="Rhea" id="RHEA:17845"/>
        <dbReference type="ChEBI" id="CHEBI:15378"/>
        <dbReference type="ChEBI" id="CHEBI:57783"/>
        <dbReference type="ChEBI" id="CHEBI:58349"/>
        <dbReference type="ChEBI" id="CHEBI:58421"/>
        <dbReference type="ChEBI" id="CHEBI:58453"/>
        <dbReference type="EC" id="1.1.1.193"/>
    </reaction>
</comment>
<dbReference type="Proteomes" id="UP000322981">
    <property type="component" value="Unassembled WGS sequence"/>
</dbReference>
<organism evidence="18 19">
    <name type="scientific">Thiohalocapsa marina</name>
    <dbReference type="NCBI Taxonomy" id="424902"/>
    <lineage>
        <taxon>Bacteria</taxon>
        <taxon>Pseudomonadati</taxon>
        <taxon>Pseudomonadota</taxon>
        <taxon>Gammaproteobacteria</taxon>
        <taxon>Chromatiales</taxon>
        <taxon>Chromatiaceae</taxon>
        <taxon>Thiohalocapsa</taxon>
    </lineage>
</organism>
<dbReference type="Pfam" id="PF00383">
    <property type="entry name" value="dCMP_cyt_deam_1"/>
    <property type="match status" value="1"/>
</dbReference>
<dbReference type="PROSITE" id="PS00903">
    <property type="entry name" value="CYT_DCMP_DEAMINASES_1"/>
    <property type="match status" value="1"/>
</dbReference>
<dbReference type="EC" id="3.5.4.26" evidence="13"/>
<feature type="binding site" evidence="15">
    <location>
        <position position="190"/>
    </location>
    <ligand>
        <name>NADP(+)</name>
        <dbReference type="ChEBI" id="CHEBI:58349"/>
    </ligand>
</feature>
<dbReference type="SUPFAM" id="SSF53927">
    <property type="entry name" value="Cytidine deaminase-like"/>
    <property type="match status" value="1"/>
</dbReference>
<protein>
    <recommendedName>
        <fullName evidence="13">Riboflavin biosynthesis protein RibD</fullName>
    </recommendedName>
    <domain>
        <recommendedName>
            <fullName evidence="13">Diaminohydroxyphosphoribosylaminopyrimidine deaminase</fullName>
            <shortName evidence="13">DRAP deaminase</shortName>
            <ecNumber evidence="13">3.5.4.26</ecNumber>
        </recommendedName>
        <alternativeName>
            <fullName evidence="13">Riboflavin-specific deaminase</fullName>
        </alternativeName>
    </domain>
    <domain>
        <recommendedName>
            <fullName evidence="13">5-amino-6-(5-phosphoribosylamino)uracil reductase</fullName>
            <ecNumber evidence="13">1.1.1.193</ecNumber>
        </recommendedName>
        <alternativeName>
            <fullName evidence="13">HTP reductase</fullName>
        </alternativeName>
    </domain>
</protein>
<dbReference type="Gene3D" id="3.40.430.10">
    <property type="entry name" value="Dihydrofolate Reductase, subunit A"/>
    <property type="match status" value="1"/>
</dbReference>
<feature type="domain" description="CMP/dCMP-type deaminase" evidence="17">
    <location>
        <begin position="1"/>
        <end position="117"/>
    </location>
</feature>
<comment type="cofactor">
    <cofactor evidence="13 16">
        <name>Zn(2+)</name>
        <dbReference type="ChEBI" id="CHEBI:29105"/>
    </cofactor>
    <text evidence="13 16">Binds 1 zinc ion.</text>
</comment>
<dbReference type="InterPro" id="IPR050765">
    <property type="entry name" value="Riboflavin_Biosynth_HTPR"/>
</dbReference>
<dbReference type="Pfam" id="PF01872">
    <property type="entry name" value="RibD_C"/>
    <property type="match status" value="1"/>
</dbReference>
<evidence type="ECO:0000256" key="4">
    <source>
        <dbReference type="ARBA" id="ARBA00005259"/>
    </source>
</evidence>
<dbReference type="NCBIfam" id="TIGR00227">
    <property type="entry name" value="ribD_Cterm"/>
    <property type="match status" value="1"/>
</dbReference>
<dbReference type="PROSITE" id="PS51747">
    <property type="entry name" value="CYT_DCMP_DEAMINASES_2"/>
    <property type="match status" value="1"/>
</dbReference>
<evidence type="ECO:0000256" key="11">
    <source>
        <dbReference type="ARBA" id="ARBA00023002"/>
    </source>
</evidence>
<comment type="caution">
    <text evidence="18">The sequence shown here is derived from an EMBL/GenBank/DDBJ whole genome shotgun (WGS) entry which is preliminary data.</text>
</comment>
<evidence type="ECO:0000256" key="7">
    <source>
        <dbReference type="ARBA" id="ARBA00022723"/>
    </source>
</evidence>
<keyword evidence="6 13" id="KW-0686">Riboflavin biosynthesis</keyword>
<feature type="binding site" evidence="15">
    <location>
        <begin position="298"/>
        <end position="304"/>
    </location>
    <ligand>
        <name>NADP(+)</name>
        <dbReference type="ChEBI" id="CHEBI:58349"/>
    </ligand>
</feature>
<feature type="binding site" evidence="16">
    <location>
        <position position="69"/>
    </location>
    <ligand>
        <name>Zn(2+)</name>
        <dbReference type="ChEBI" id="CHEBI:29105"/>
        <note>catalytic</note>
    </ligand>
</feature>
<feature type="active site" description="Proton donor" evidence="14">
    <location>
        <position position="46"/>
    </location>
</feature>
<keyword evidence="7 13" id="KW-0479">Metal-binding</keyword>
<dbReference type="NCBIfam" id="TIGR00326">
    <property type="entry name" value="eubact_ribD"/>
    <property type="match status" value="1"/>
</dbReference>
<evidence type="ECO:0000256" key="6">
    <source>
        <dbReference type="ARBA" id="ARBA00022619"/>
    </source>
</evidence>
<comment type="similarity">
    <text evidence="4 13">In the N-terminal section; belongs to the cytidine and deoxycytidylate deaminase family.</text>
</comment>
<evidence type="ECO:0000313" key="18">
    <source>
        <dbReference type="EMBL" id="KAA6187078.1"/>
    </source>
</evidence>
<evidence type="ECO:0000259" key="17">
    <source>
        <dbReference type="PROSITE" id="PS51747"/>
    </source>
</evidence>
<dbReference type="GO" id="GO:0008270">
    <property type="term" value="F:zinc ion binding"/>
    <property type="evidence" value="ECO:0007669"/>
    <property type="project" value="InterPro"/>
</dbReference>
<dbReference type="OrthoDB" id="9800865at2"/>
<accession>A0A5M8FTF5</accession>
<evidence type="ECO:0000256" key="10">
    <source>
        <dbReference type="ARBA" id="ARBA00022857"/>
    </source>
</evidence>